<keyword evidence="1" id="KW-0472">Membrane</keyword>
<organism evidence="3 4">
    <name type="scientific">Paraconexibacter antarcticus</name>
    <dbReference type="NCBI Taxonomy" id="2949664"/>
    <lineage>
        <taxon>Bacteria</taxon>
        <taxon>Bacillati</taxon>
        <taxon>Actinomycetota</taxon>
        <taxon>Thermoleophilia</taxon>
        <taxon>Solirubrobacterales</taxon>
        <taxon>Paraconexibacteraceae</taxon>
        <taxon>Paraconexibacter</taxon>
    </lineage>
</organism>
<feature type="transmembrane region" description="Helical" evidence="1">
    <location>
        <begin position="60"/>
        <end position="82"/>
    </location>
</feature>
<proteinExistence type="predicted"/>
<dbReference type="PANTHER" id="PTHR23028">
    <property type="entry name" value="ACETYLTRANSFERASE"/>
    <property type="match status" value="1"/>
</dbReference>
<dbReference type="Pfam" id="PF01757">
    <property type="entry name" value="Acyl_transf_3"/>
    <property type="match status" value="1"/>
</dbReference>
<dbReference type="PANTHER" id="PTHR23028:SF53">
    <property type="entry name" value="ACYL_TRANSF_3 DOMAIN-CONTAINING PROTEIN"/>
    <property type="match status" value="1"/>
</dbReference>
<gene>
    <name evidence="3" type="ORF">NBH00_01275</name>
</gene>
<dbReference type="Proteomes" id="UP001056035">
    <property type="component" value="Chromosome"/>
</dbReference>
<feature type="transmembrane region" description="Helical" evidence="1">
    <location>
        <begin position="20"/>
        <end position="40"/>
    </location>
</feature>
<dbReference type="InterPro" id="IPR050879">
    <property type="entry name" value="Acyltransferase_3"/>
</dbReference>
<keyword evidence="4" id="KW-1185">Reference proteome</keyword>
<keyword evidence="3" id="KW-0808">Transferase</keyword>
<dbReference type="RefSeq" id="WP_254571549.1">
    <property type="nucleotide sequence ID" value="NZ_CP098502.1"/>
</dbReference>
<feature type="transmembrane region" description="Helical" evidence="1">
    <location>
        <begin position="341"/>
        <end position="361"/>
    </location>
</feature>
<feature type="transmembrane region" description="Helical" evidence="1">
    <location>
        <begin position="159"/>
        <end position="176"/>
    </location>
</feature>
<feature type="domain" description="Acyltransferase 3" evidence="2">
    <location>
        <begin position="18"/>
        <end position="351"/>
    </location>
</feature>
<evidence type="ECO:0000313" key="4">
    <source>
        <dbReference type="Proteomes" id="UP001056035"/>
    </source>
</evidence>
<evidence type="ECO:0000259" key="2">
    <source>
        <dbReference type="Pfam" id="PF01757"/>
    </source>
</evidence>
<keyword evidence="1" id="KW-1133">Transmembrane helix</keyword>
<sequence>MEWASGRRGRDAELQAGDALRAWALMSVVCFHITAGVLLLTTGTYDFEGGYGKVAGSLILGMQTTVFIFFALSAFLLSRPFIRAVLEDRPLPSFRRYGRHRVGRIVPAFWVAILVIIVAYGRQGSSGSEILALLGFAQVYHHGHVAALIDHAWSLDVEALFYLVLPLVAWASARAIRRWRRGGTVAVAGIVLLAVAGILLEQAGLDPVTPVTQSPLGGLRSFLPGILLAVLAVRHPGPEAWLRLPRWTSGALLVAGVFLLWAAPHWAPTGDSERVFVGTLSGGCIFAAVVIRQFRGGGVWLPFRGPLVAWVGDRSYSIFLVHGVVYWAVHDIGDGQPIWRRLAISLAVAIPAIFAAAEVLHRLVEKPAMDYSRRPRPGDRRVALAGAVPGAAAPAVLAPAPAFAGVPEAATAWPPVPPR</sequence>
<name>A0ABY5DUU2_9ACTN</name>
<protein>
    <submittedName>
        <fullName evidence="3">Acyltransferase</fullName>
    </submittedName>
</protein>
<dbReference type="InterPro" id="IPR002656">
    <property type="entry name" value="Acyl_transf_3_dom"/>
</dbReference>
<keyword evidence="3" id="KW-0012">Acyltransferase</keyword>
<feature type="transmembrane region" description="Helical" evidence="1">
    <location>
        <begin position="382"/>
        <end position="404"/>
    </location>
</feature>
<accession>A0ABY5DUU2</accession>
<dbReference type="EMBL" id="CP098502">
    <property type="protein sequence ID" value="UTI64852.1"/>
    <property type="molecule type" value="Genomic_DNA"/>
</dbReference>
<feature type="transmembrane region" description="Helical" evidence="1">
    <location>
        <begin position="102"/>
        <end position="121"/>
    </location>
</feature>
<dbReference type="GO" id="GO:0016746">
    <property type="term" value="F:acyltransferase activity"/>
    <property type="evidence" value="ECO:0007669"/>
    <property type="project" value="UniProtKB-KW"/>
</dbReference>
<feature type="transmembrane region" description="Helical" evidence="1">
    <location>
        <begin position="183"/>
        <end position="200"/>
    </location>
</feature>
<keyword evidence="1" id="KW-0812">Transmembrane</keyword>
<feature type="transmembrane region" description="Helical" evidence="1">
    <location>
        <begin position="244"/>
        <end position="263"/>
    </location>
</feature>
<feature type="transmembrane region" description="Helical" evidence="1">
    <location>
        <begin position="307"/>
        <end position="329"/>
    </location>
</feature>
<feature type="transmembrane region" description="Helical" evidence="1">
    <location>
        <begin position="275"/>
        <end position="295"/>
    </location>
</feature>
<evidence type="ECO:0000313" key="3">
    <source>
        <dbReference type="EMBL" id="UTI64852.1"/>
    </source>
</evidence>
<reference evidence="3 4" key="1">
    <citation type="submission" date="2022-06" db="EMBL/GenBank/DDBJ databases">
        <title>Paraconexibacter antarcticus.</title>
        <authorList>
            <person name="Kim C.S."/>
        </authorList>
    </citation>
    <scope>NUCLEOTIDE SEQUENCE [LARGE SCALE GENOMIC DNA]</scope>
    <source>
        <strain evidence="3 4">02-257</strain>
    </source>
</reference>
<evidence type="ECO:0000256" key="1">
    <source>
        <dbReference type="SAM" id="Phobius"/>
    </source>
</evidence>
<feature type="transmembrane region" description="Helical" evidence="1">
    <location>
        <begin position="212"/>
        <end position="232"/>
    </location>
</feature>